<evidence type="ECO:0000313" key="2">
    <source>
        <dbReference type="EMBL" id="TNN75697.1"/>
    </source>
</evidence>
<dbReference type="AlphaFoldDB" id="A0A4Z2ICS4"/>
<evidence type="ECO:0000313" key="3">
    <source>
        <dbReference type="Proteomes" id="UP000314294"/>
    </source>
</evidence>
<evidence type="ECO:0000256" key="1">
    <source>
        <dbReference type="SAM" id="MobiDB-lite"/>
    </source>
</evidence>
<keyword evidence="3" id="KW-1185">Reference proteome</keyword>
<sequence>MGRQAVALGIWGLADAGLLLRVLPAVSSLQILKVVRRLSPEDFQIPVLVQQRCGTDEDEQAQSHDHGPGHFHLLNVGAAPAARDELRSCGHVARHRHRHPHQHHHCTQQEPHAGAGAQGQFGLEGLAFHQVAVACWEANK</sequence>
<feature type="region of interest" description="Disordered" evidence="1">
    <location>
        <begin position="93"/>
        <end position="118"/>
    </location>
</feature>
<gene>
    <name evidence="2" type="ORF">EYF80_014060</name>
</gene>
<accession>A0A4Z2ICS4</accession>
<comment type="caution">
    <text evidence="2">The sequence shown here is derived from an EMBL/GenBank/DDBJ whole genome shotgun (WGS) entry which is preliminary data.</text>
</comment>
<protein>
    <submittedName>
        <fullName evidence="2">Uncharacterized protein</fullName>
    </submittedName>
</protein>
<dbReference type="Proteomes" id="UP000314294">
    <property type="component" value="Unassembled WGS sequence"/>
</dbReference>
<feature type="compositionally biased region" description="Basic residues" evidence="1">
    <location>
        <begin position="93"/>
        <end position="106"/>
    </location>
</feature>
<reference evidence="2 3" key="1">
    <citation type="submission" date="2019-03" db="EMBL/GenBank/DDBJ databases">
        <title>First draft genome of Liparis tanakae, snailfish: a comprehensive survey of snailfish specific genes.</title>
        <authorList>
            <person name="Kim W."/>
            <person name="Song I."/>
            <person name="Jeong J.-H."/>
            <person name="Kim D."/>
            <person name="Kim S."/>
            <person name="Ryu S."/>
            <person name="Song J.Y."/>
            <person name="Lee S.K."/>
        </authorList>
    </citation>
    <scope>NUCLEOTIDE SEQUENCE [LARGE SCALE GENOMIC DNA]</scope>
    <source>
        <tissue evidence="2">Muscle</tissue>
    </source>
</reference>
<dbReference type="EMBL" id="SRLO01000100">
    <property type="protein sequence ID" value="TNN75697.1"/>
    <property type="molecule type" value="Genomic_DNA"/>
</dbReference>
<proteinExistence type="predicted"/>
<organism evidence="2 3">
    <name type="scientific">Liparis tanakae</name>
    <name type="common">Tanaka's snailfish</name>
    <dbReference type="NCBI Taxonomy" id="230148"/>
    <lineage>
        <taxon>Eukaryota</taxon>
        <taxon>Metazoa</taxon>
        <taxon>Chordata</taxon>
        <taxon>Craniata</taxon>
        <taxon>Vertebrata</taxon>
        <taxon>Euteleostomi</taxon>
        <taxon>Actinopterygii</taxon>
        <taxon>Neopterygii</taxon>
        <taxon>Teleostei</taxon>
        <taxon>Neoteleostei</taxon>
        <taxon>Acanthomorphata</taxon>
        <taxon>Eupercaria</taxon>
        <taxon>Perciformes</taxon>
        <taxon>Cottioidei</taxon>
        <taxon>Cottales</taxon>
        <taxon>Liparidae</taxon>
        <taxon>Liparis</taxon>
    </lineage>
</organism>
<name>A0A4Z2ICS4_9TELE</name>